<accession>A0ABS1HTS8</accession>
<evidence type="ECO:0000313" key="1">
    <source>
        <dbReference type="EMBL" id="MBK4718155.1"/>
    </source>
</evidence>
<protein>
    <submittedName>
        <fullName evidence="1">Uncharacterized protein</fullName>
    </submittedName>
</protein>
<name>A0ABS1HTS8_9PROT</name>
<proteinExistence type="predicted"/>
<sequence>MPVTDSADAHGFDTSGGRRVRTLTLANRAGGLIYRAYAKAGNVAGGGGHPFAFAVGAGNDQPIRDRAIA</sequence>
<dbReference type="RefSeq" id="WP_211111747.1">
    <property type="nucleotide sequence ID" value="NZ_JAEPIV010000001.1"/>
</dbReference>
<comment type="caution">
    <text evidence="1">The sequence shown here is derived from an EMBL/GenBank/DDBJ whole genome shotgun (WGS) entry which is preliminary data.</text>
</comment>
<dbReference type="Proteomes" id="UP000654452">
    <property type="component" value="Unassembled WGS sequence"/>
</dbReference>
<dbReference type="EMBL" id="JAEPIV010000001">
    <property type="protein sequence ID" value="MBK4718155.1"/>
    <property type="molecule type" value="Genomic_DNA"/>
</dbReference>
<reference evidence="1 2" key="1">
    <citation type="submission" date="2021-01" db="EMBL/GenBank/DDBJ databases">
        <title>Azospirillum sp. YIM DDC1 draft genome.</title>
        <authorList>
            <person name="Wang Y.-X."/>
        </authorList>
    </citation>
    <scope>NUCLEOTIDE SEQUENCE [LARGE SCALE GENOMIC DNA]</scope>
    <source>
        <strain evidence="1 2">YIM DDC1</strain>
    </source>
</reference>
<evidence type="ECO:0000313" key="2">
    <source>
        <dbReference type="Proteomes" id="UP000654452"/>
    </source>
</evidence>
<keyword evidence="2" id="KW-1185">Reference proteome</keyword>
<gene>
    <name evidence="1" type="ORF">JJL56_04660</name>
</gene>
<organism evidence="1 2">
    <name type="scientific">Azospirillum aestuarii</name>
    <dbReference type="NCBI Taxonomy" id="2802052"/>
    <lineage>
        <taxon>Bacteria</taxon>
        <taxon>Pseudomonadati</taxon>
        <taxon>Pseudomonadota</taxon>
        <taxon>Alphaproteobacteria</taxon>
        <taxon>Rhodospirillales</taxon>
        <taxon>Azospirillaceae</taxon>
        <taxon>Azospirillum</taxon>
    </lineage>
</organism>